<proteinExistence type="predicted"/>
<organism evidence="4 5">
    <name type="scientific">Sutcliffiella tianshenii</name>
    <dbReference type="NCBI Taxonomy" id="1463404"/>
    <lineage>
        <taxon>Bacteria</taxon>
        <taxon>Bacillati</taxon>
        <taxon>Bacillota</taxon>
        <taxon>Bacilli</taxon>
        <taxon>Bacillales</taxon>
        <taxon>Bacillaceae</taxon>
        <taxon>Sutcliffiella</taxon>
    </lineage>
</organism>
<dbReference type="Gene3D" id="1.10.260.100">
    <property type="match status" value="1"/>
</dbReference>
<evidence type="ECO:0000313" key="5">
    <source>
        <dbReference type="Proteomes" id="UP000737402"/>
    </source>
</evidence>
<dbReference type="NCBIfam" id="NF040801">
    <property type="entry name" value="spore_GerD"/>
    <property type="match status" value="1"/>
</dbReference>
<feature type="chain" id="PRO_5045088099" evidence="2">
    <location>
        <begin position="22"/>
        <end position="210"/>
    </location>
</feature>
<comment type="caution">
    <text evidence="4">The sequence shown here is derived from an EMBL/GenBank/DDBJ whole genome shotgun (WGS) entry which is preliminary data.</text>
</comment>
<dbReference type="InterPro" id="IPR041262">
    <property type="entry name" value="GerD_central"/>
</dbReference>
<keyword evidence="2" id="KW-0732">Signal</keyword>
<evidence type="ECO:0000256" key="1">
    <source>
        <dbReference type="SAM" id="MobiDB-lite"/>
    </source>
</evidence>
<reference evidence="4 5" key="1">
    <citation type="submission" date="2021-01" db="EMBL/GenBank/DDBJ databases">
        <title>Genomic Encyclopedia of Type Strains, Phase IV (KMG-IV): sequencing the most valuable type-strain genomes for metagenomic binning, comparative biology and taxonomic classification.</title>
        <authorList>
            <person name="Goeker M."/>
        </authorList>
    </citation>
    <scope>NUCLEOTIDE SEQUENCE [LARGE SCALE GENOMIC DNA]</scope>
    <source>
        <strain evidence="4 5">DSM 25879</strain>
    </source>
</reference>
<gene>
    <name evidence="4" type="ORF">JOC95_004371</name>
</gene>
<dbReference type="Pfam" id="PF17898">
    <property type="entry name" value="GerD"/>
    <property type="match status" value="1"/>
</dbReference>
<accession>A0ABS2P659</accession>
<keyword evidence="5" id="KW-1185">Reference proteome</keyword>
<feature type="domain" description="Spore germination GerD central core" evidence="3">
    <location>
        <begin position="64"/>
        <end position="175"/>
    </location>
</feature>
<feature type="region of interest" description="Disordered" evidence="1">
    <location>
        <begin position="176"/>
        <end position="210"/>
    </location>
</feature>
<dbReference type="RefSeq" id="WP_204420244.1">
    <property type="nucleotide sequence ID" value="NZ_JAFBED010000021.1"/>
</dbReference>
<protein>
    <submittedName>
        <fullName evidence="4">Spore germination protein D</fullName>
    </submittedName>
</protein>
<evidence type="ECO:0000313" key="4">
    <source>
        <dbReference type="EMBL" id="MBM7622451.1"/>
    </source>
</evidence>
<dbReference type="Proteomes" id="UP000737402">
    <property type="component" value="Unassembled WGS sequence"/>
</dbReference>
<dbReference type="PROSITE" id="PS51257">
    <property type="entry name" value="PROKAR_LIPOPROTEIN"/>
    <property type="match status" value="1"/>
</dbReference>
<dbReference type="EMBL" id="JAFBED010000021">
    <property type="protein sequence ID" value="MBM7622451.1"/>
    <property type="molecule type" value="Genomic_DNA"/>
</dbReference>
<evidence type="ECO:0000256" key="2">
    <source>
        <dbReference type="SAM" id="SignalP"/>
    </source>
</evidence>
<name>A0ABS2P659_9BACI</name>
<evidence type="ECO:0000259" key="3">
    <source>
        <dbReference type="Pfam" id="PF17898"/>
    </source>
</evidence>
<feature type="signal peptide" evidence="2">
    <location>
        <begin position="1"/>
        <end position="21"/>
    </location>
</feature>
<sequence>MKNYLLPFFLLCFLLSGCAQGEEGGGQMDYEQTKKMVVDILKTDDGKKAIEEIMTDEKMKQNFVLDQEVVTGAIQQTLDSEKGAEFWKKAFEDPKFAETFAKSMQKEHEKLIKDLMKDPEYQGLMIQVLQDPEMEKQLVKVLTGKEFKTHLQKVITETFESPLFKAKLQELLLKGASEMQGGQKEQGGGGDSQQGAGSESGEDSGGGGGQ</sequence>